<dbReference type="EMBL" id="UYYB01105097">
    <property type="protein sequence ID" value="VDM79428.1"/>
    <property type="molecule type" value="Genomic_DNA"/>
</dbReference>
<sequence length="95" mass="11098">MIPLKDTLFPYTFPFKMYLGAAHIISRRRRRSPTGQTKEAERLRATSRVWPSDFYTLSQLDEDASGKRGKLLRGLRHRNALSTSREEFVSRLRLS</sequence>
<dbReference type="Proteomes" id="UP000270094">
    <property type="component" value="Unassembled WGS sequence"/>
</dbReference>
<evidence type="ECO:0000313" key="2">
    <source>
        <dbReference type="Proteomes" id="UP000270094"/>
    </source>
</evidence>
<dbReference type="AlphaFoldDB" id="A0A3P7LJQ9"/>
<keyword evidence="2" id="KW-1185">Reference proteome</keyword>
<accession>A0A3P7LJQ9</accession>
<reference evidence="1 2" key="1">
    <citation type="submission" date="2018-11" db="EMBL/GenBank/DDBJ databases">
        <authorList>
            <consortium name="Pathogen Informatics"/>
        </authorList>
    </citation>
    <scope>NUCLEOTIDE SEQUENCE [LARGE SCALE GENOMIC DNA]</scope>
</reference>
<gene>
    <name evidence="1" type="ORF">SVUK_LOCUS14426</name>
</gene>
<protein>
    <submittedName>
        <fullName evidence="1">Uncharacterized protein</fullName>
    </submittedName>
</protein>
<evidence type="ECO:0000313" key="1">
    <source>
        <dbReference type="EMBL" id="VDM79428.1"/>
    </source>
</evidence>
<organism evidence="1 2">
    <name type="scientific">Strongylus vulgaris</name>
    <name type="common">Blood worm</name>
    <dbReference type="NCBI Taxonomy" id="40348"/>
    <lineage>
        <taxon>Eukaryota</taxon>
        <taxon>Metazoa</taxon>
        <taxon>Ecdysozoa</taxon>
        <taxon>Nematoda</taxon>
        <taxon>Chromadorea</taxon>
        <taxon>Rhabditida</taxon>
        <taxon>Rhabditina</taxon>
        <taxon>Rhabditomorpha</taxon>
        <taxon>Strongyloidea</taxon>
        <taxon>Strongylidae</taxon>
        <taxon>Strongylus</taxon>
    </lineage>
</organism>
<name>A0A3P7LJQ9_STRVU</name>
<proteinExistence type="predicted"/>